<evidence type="ECO:0000313" key="2">
    <source>
        <dbReference type="EMBL" id="KAG6484400.1"/>
    </source>
</evidence>
<keyword evidence="3" id="KW-1185">Reference proteome</keyword>
<dbReference type="AlphaFoldDB" id="A0A8J5KPJ5"/>
<dbReference type="EMBL" id="JACMSC010000015">
    <property type="protein sequence ID" value="KAG6484400.1"/>
    <property type="molecule type" value="Genomic_DNA"/>
</dbReference>
<feature type="region of interest" description="Disordered" evidence="1">
    <location>
        <begin position="33"/>
        <end position="56"/>
    </location>
</feature>
<accession>A0A8J5KPJ5</accession>
<organism evidence="2 3">
    <name type="scientific">Zingiber officinale</name>
    <name type="common">Ginger</name>
    <name type="synonym">Amomum zingiber</name>
    <dbReference type="NCBI Taxonomy" id="94328"/>
    <lineage>
        <taxon>Eukaryota</taxon>
        <taxon>Viridiplantae</taxon>
        <taxon>Streptophyta</taxon>
        <taxon>Embryophyta</taxon>
        <taxon>Tracheophyta</taxon>
        <taxon>Spermatophyta</taxon>
        <taxon>Magnoliopsida</taxon>
        <taxon>Liliopsida</taxon>
        <taxon>Zingiberales</taxon>
        <taxon>Zingiberaceae</taxon>
        <taxon>Zingiber</taxon>
    </lineage>
</organism>
<dbReference type="Proteomes" id="UP000734854">
    <property type="component" value="Unassembled WGS sequence"/>
</dbReference>
<dbReference type="PANTHER" id="PTHR33386">
    <property type="entry name" value="OS02G0740600 PROTEIN"/>
    <property type="match status" value="1"/>
</dbReference>
<evidence type="ECO:0000313" key="3">
    <source>
        <dbReference type="Proteomes" id="UP000734854"/>
    </source>
</evidence>
<comment type="caution">
    <text evidence="2">The sequence shown here is derived from an EMBL/GenBank/DDBJ whole genome shotgun (WGS) entry which is preliminary data.</text>
</comment>
<reference evidence="2 3" key="1">
    <citation type="submission" date="2020-08" db="EMBL/GenBank/DDBJ databases">
        <title>Plant Genome Project.</title>
        <authorList>
            <person name="Zhang R.-G."/>
        </authorList>
    </citation>
    <scope>NUCLEOTIDE SEQUENCE [LARGE SCALE GENOMIC DNA]</scope>
    <source>
        <tissue evidence="2">Rhizome</tissue>
    </source>
</reference>
<gene>
    <name evidence="2" type="ORF">ZIOFF_052915</name>
</gene>
<dbReference type="PANTHER" id="PTHR33386:SF13">
    <property type="entry name" value="EXPRESSED PROTEIN"/>
    <property type="match status" value="1"/>
</dbReference>
<protein>
    <submittedName>
        <fullName evidence="2">Uncharacterized protein</fullName>
    </submittedName>
</protein>
<sequence length="106" mass="11507">MTTSNLIDGVVTYIEEMDSADCQLQSMENEAPSWADQWGTGGLDADDSKYKESGKDNKKMEKVKAFASSSFGKAKAAATVGASKAKSSTNTGIKWIKTRYQKKTPK</sequence>
<name>A0A8J5KPJ5_ZINOF</name>
<evidence type="ECO:0000256" key="1">
    <source>
        <dbReference type="SAM" id="MobiDB-lite"/>
    </source>
</evidence>
<feature type="compositionally biased region" description="Basic and acidic residues" evidence="1">
    <location>
        <begin position="46"/>
        <end position="56"/>
    </location>
</feature>
<proteinExistence type="predicted"/>